<proteinExistence type="predicted"/>
<feature type="region of interest" description="Disordered" evidence="1">
    <location>
        <begin position="92"/>
        <end position="129"/>
    </location>
</feature>
<evidence type="ECO:0000313" key="3">
    <source>
        <dbReference type="Proteomes" id="UP000186922"/>
    </source>
</evidence>
<accession>A0A1D1VZ99</accession>
<name>A0A1D1VZ99_RAMVA</name>
<evidence type="ECO:0000313" key="2">
    <source>
        <dbReference type="EMBL" id="GAV06710.1"/>
    </source>
</evidence>
<sequence length="144" mass="16269">MRAAMRDSECKMLKPASKRPLEFSLCNALAETFPASALNARFFRQFHDVYHRVSCSHRHPMVSVIKCRPDFLARTTLSKRSFFHAAIRLPSRKRQNRSPACDFSRRPPSGLFGQNGSKPHRAPPHKGLWDTCAVHAPSLPASQS</sequence>
<dbReference type="Proteomes" id="UP000186922">
    <property type="component" value="Unassembled WGS sequence"/>
</dbReference>
<reference evidence="2 3" key="1">
    <citation type="journal article" date="2016" name="Nat. Commun.">
        <title>Extremotolerant tardigrade genome and improved radiotolerance of human cultured cells by tardigrade-unique protein.</title>
        <authorList>
            <person name="Hashimoto T."/>
            <person name="Horikawa D.D."/>
            <person name="Saito Y."/>
            <person name="Kuwahara H."/>
            <person name="Kozuka-Hata H."/>
            <person name="Shin-I T."/>
            <person name="Minakuchi Y."/>
            <person name="Ohishi K."/>
            <person name="Motoyama A."/>
            <person name="Aizu T."/>
            <person name="Enomoto A."/>
            <person name="Kondo K."/>
            <person name="Tanaka S."/>
            <person name="Hara Y."/>
            <person name="Koshikawa S."/>
            <person name="Sagara H."/>
            <person name="Miura T."/>
            <person name="Yokobori S."/>
            <person name="Miyagawa K."/>
            <person name="Suzuki Y."/>
            <person name="Kubo T."/>
            <person name="Oyama M."/>
            <person name="Kohara Y."/>
            <person name="Fujiyama A."/>
            <person name="Arakawa K."/>
            <person name="Katayama T."/>
            <person name="Toyoda A."/>
            <person name="Kunieda T."/>
        </authorList>
    </citation>
    <scope>NUCLEOTIDE SEQUENCE [LARGE SCALE GENOMIC DNA]</scope>
    <source>
        <strain evidence="2 3">YOKOZUNA-1</strain>
    </source>
</reference>
<keyword evidence="3" id="KW-1185">Reference proteome</keyword>
<protein>
    <submittedName>
        <fullName evidence="2">Uncharacterized protein</fullName>
    </submittedName>
</protein>
<dbReference type="EMBL" id="BDGG01000014">
    <property type="protein sequence ID" value="GAV06710.1"/>
    <property type="molecule type" value="Genomic_DNA"/>
</dbReference>
<dbReference type="AlphaFoldDB" id="A0A1D1VZ99"/>
<evidence type="ECO:0000256" key="1">
    <source>
        <dbReference type="SAM" id="MobiDB-lite"/>
    </source>
</evidence>
<gene>
    <name evidence="2" type="primary">RvY_16655-1</name>
    <name evidence="2" type="synonym">RvY_16655.1</name>
    <name evidence="2" type="ORF">RvY_16655</name>
</gene>
<organism evidence="2 3">
    <name type="scientific">Ramazzottius varieornatus</name>
    <name type="common">Water bear</name>
    <name type="synonym">Tardigrade</name>
    <dbReference type="NCBI Taxonomy" id="947166"/>
    <lineage>
        <taxon>Eukaryota</taxon>
        <taxon>Metazoa</taxon>
        <taxon>Ecdysozoa</taxon>
        <taxon>Tardigrada</taxon>
        <taxon>Eutardigrada</taxon>
        <taxon>Parachela</taxon>
        <taxon>Hypsibioidea</taxon>
        <taxon>Ramazzottiidae</taxon>
        <taxon>Ramazzottius</taxon>
    </lineage>
</organism>
<comment type="caution">
    <text evidence="2">The sequence shown here is derived from an EMBL/GenBank/DDBJ whole genome shotgun (WGS) entry which is preliminary data.</text>
</comment>